<comment type="caution">
    <text evidence="12">The sequence shown here is derived from an EMBL/GenBank/DDBJ whole genome shotgun (WGS) entry which is preliminary data.</text>
</comment>
<evidence type="ECO:0000256" key="9">
    <source>
        <dbReference type="SAM" id="MobiDB-lite"/>
    </source>
</evidence>
<sequence length="802" mass="91483">MRGRLKLKNVIFEPRYKYRQRDSSASHSLSLSQTTPIASLVVADHHLSTPPELISKRRRPSSLLVSRSKRRHPSSQDFDNGAARTKRRLFTKGDLTKNRWRESPAVINSHTLSILSNKWSFFKIGNYKGTTIHFEKKPDPEWNRVFAFAKGQIQATSVEICLKDKIVVVNGCGGGDQIIGKITIDMPDIPKRVPPDSPLAPQWYRLEASNGTRARGELMFAIWWGSQADEAFSDAWHSDAAADLVTKIKNKNPEVRVKAVLGSVILKTRISQNKNLNPTWNEDLMFVAAEPFDGPLILTVENELAPNKEECLGRLVMPLSKADKRFLPLPVGAKWYNLDTSMSDDVADKKNVKFASRLCMKFSLDGGYHVFDEATAYSSDFRATMRQLWPGTIGVLELGILSAKGLLPMKSKDGRGTTDAYCVAKYANKWVRTRTVVDSFDPKFNEQYTWEVYDPCTVITLVVFDNCHLHPNGGTDTRIGKVRIRLSTLETDRIYTHSYPLIALQPTGVKKMGEIQLAVRFTCSSFFNLLQTYTQPLLPKMHYIHPLLPYQIDSLLHQSTRLLSMRLSRAEPSLRQEVVEYLLDVGSQMWSLRRGKANVSRLMGFSQGILAVWVQFDQIRQWKNPKLTILVFILYVFVIFYPQMIIPSVLLIPIFSTGIMNFRNRPRNPPHMDIKLSQADTTQPNDFEEEFDTFPSSKHGQILTARYDRLRSIGGRLVMLIGDLATQIERIQSLLSWRDQRTTSMFLMFCLVAAVVIFMIPPKHLLLFSGVFVMRHPRFRIDIPALQQNFFRRLPARADSLL</sequence>
<keyword evidence="4" id="KW-0479">Metal-binding</keyword>
<evidence type="ECO:0000256" key="6">
    <source>
        <dbReference type="ARBA" id="ARBA00022837"/>
    </source>
</evidence>
<name>A0AA39S049_ACESA</name>
<evidence type="ECO:0000313" key="12">
    <source>
        <dbReference type="EMBL" id="KAK0587926.1"/>
    </source>
</evidence>
<dbReference type="PROSITE" id="PS50004">
    <property type="entry name" value="C2"/>
    <property type="match status" value="2"/>
</dbReference>
<dbReference type="PANTHER" id="PTHR31425">
    <property type="entry name" value="PHOSPHORIBOSYLANTHRANILATE TRANSFERASE ISOFORM 1"/>
    <property type="match status" value="1"/>
</dbReference>
<evidence type="ECO:0000313" key="13">
    <source>
        <dbReference type="Proteomes" id="UP001168877"/>
    </source>
</evidence>
<dbReference type="InterPro" id="IPR047258">
    <property type="entry name" value="C2C_MCTP_PRT_plant"/>
</dbReference>
<comment type="subcellular location">
    <subcellularLocation>
        <location evidence="1">Membrane</location>
        <topology evidence="1">Multi-pass membrane protein</topology>
    </subcellularLocation>
</comment>
<keyword evidence="13" id="KW-1185">Reference proteome</keyword>
<dbReference type="PANTHER" id="PTHR31425:SF50">
    <property type="entry name" value="FT-INTERACTING PROTEIN 3-RELATED"/>
    <property type="match status" value="1"/>
</dbReference>
<dbReference type="SUPFAM" id="SSF49562">
    <property type="entry name" value="C2 domain (Calcium/lipid-binding domain, CaLB)"/>
    <property type="match status" value="3"/>
</dbReference>
<evidence type="ECO:0000256" key="1">
    <source>
        <dbReference type="ARBA" id="ARBA00004141"/>
    </source>
</evidence>
<dbReference type="InterPro" id="IPR013583">
    <property type="entry name" value="MCTP_C"/>
</dbReference>
<feature type="domain" description="C2" evidence="11">
    <location>
        <begin position="214"/>
        <end position="336"/>
    </location>
</feature>
<evidence type="ECO:0000256" key="3">
    <source>
        <dbReference type="ARBA" id="ARBA00022692"/>
    </source>
</evidence>
<feature type="transmembrane region" description="Helical" evidence="10">
    <location>
        <begin position="742"/>
        <end position="760"/>
    </location>
</feature>
<comment type="similarity">
    <text evidence="2">Belongs to the MCTP family.</text>
</comment>
<reference evidence="12" key="2">
    <citation type="submission" date="2023-06" db="EMBL/GenBank/DDBJ databases">
        <authorList>
            <person name="Swenson N.G."/>
            <person name="Wegrzyn J.L."/>
            <person name="Mcevoy S.L."/>
        </authorList>
    </citation>
    <scope>NUCLEOTIDE SEQUENCE</scope>
    <source>
        <strain evidence="12">NS2018</strain>
        <tissue evidence="12">Leaf</tissue>
    </source>
</reference>
<dbReference type="EMBL" id="JAUESC010000382">
    <property type="protein sequence ID" value="KAK0587926.1"/>
    <property type="molecule type" value="Genomic_DNA"/>
</dbReference>
<evidence type="ECO:0000256" key="5">
    <source>
        <dbReference type="ARBA" id="ARBA00022737"/>
    </source>
</evidence>
<keyword evidence="6" id="KW-0106">Calcium</keyword>
<keyword evidence="8 10" id="KW-0472">Membrane</keyword>
<dbReference type="CDD" id="cd08379">
    <property type="entry name" value="C2D_MCTP_PRT_plant"/>
    <property type="match status" value="1"/>
</dbReference>
<dbReference type="FunFam" id="2.60.40.150:FF:000090">
    <property type="entry name" value="C2 domain-containing protein"/>
    <property type="match status" value="1"/>
</dbReference>
<dbReference type="Pfam" id="PF00168">
    <property type="entry name" value="C2"/>
    <property type="match status" value="3"/>
</dbReference>
<dbReference type="InterPro" id="IPR047259">
    <property type="entry name" value="QUIRKY-like"/>
</dbReference>
<keyword evidence="3 10" id="KW-0812">Transmembrane</keyword>
<gene>
    <name evidence="12" type="ORF">LWI29_031336</name>
</gene>
<organism evidence="12 13">
    <name type="scientific">Acer saccharum</name>
    <name type="common">Sugar maple</name>
    <dbReference type="NCBI Taxonomy" id="4024"/>
    <lineage>
        <taxon>Eukaryota</taxon>
        <taxon>Viridiplantae</taxon>
        <taxon>Streptophyta</taxon>
        <taxon>Embryophyta</taxon>
        <taxon>Tracheophyta</taxon>
        <taxon>Spermatophyta</taxon>
        <taxon>Magnoliopsida</taxon>
        <taxon>eudicotyledons</taxon>
        <taxon>Gunneridae</taxon>
        <taxon>Pentapetalae</taxon>
        <taxon>rosids</taxon>
        <taxon>malvids</taxon>
        <taxon>Sapindales</taxon>
        <taxon>Sapindaceae</taxon>
        <taxon>Hippocastanoideae</taxon>
        <taxon>Acereae</taxon>
        <taxon>Acer</taxon>
    </lineage>
</organism>
<dbReference type="InterPro" id="IPR047255">
    <property type="entry name" value="C2D_MCTP_PRT_plant"/>
</dbReference>
<evidence type="ECO:0000256" key="8">
    <source>
        <dbReference type="ARBA" id="ARBA00023136"/>
    </source>
</evidence>
<evidence type="ECO:0000256" key="4">
    <source>
        <dbReference type="ARBA" id="ARBA00022723"/>
    </source>
</evidence>
<dbReference type="InterPro" id="IPR035892">
    <property type="entry name" value="C2_domain_sf"/>
</dbReference>
<feature type="domain" description="C2" evidence="11">
    <location>
        <begin position="377"/>
        <end position="499"/>
    </location>
</feature>
<proteinExistence type="inferred from homology"/>
<dbReference type="CDD" id="cd04019">
    <property type="entry name" value="C2C_MCTP_PRT_plant"/>
    <property type="match status" value="1"/>
</dbReference>
<dbReference type="Gene3D" id="2.60.40.150">
    <property type="entry name" value="C2 domain"/>
    <property type="match status" value="3"/>
</dbReference>
<keyword evidence="7 10" id="KW-1133">Transmembrane helix</keyword>
<feature type="transmembrane region" description="Helical" evidence="10">
    <location>
        <begin position="628"/>
        <end position="655"/>
    </location>
</feature>
<evidence type="ECO:0000256" key="7">
    <source>
        <dbReference type="ARBA" id="ARBA00022989"/>
    </source>
</evidence>
<accession>A0AA39S049</accession>
<dbReference type="GO" id="GO:0046872">
    <property type="term" value="F:metal ion binding"/>
    <property type="evidence" value="ECO:0007669"/>
    <property type="project" value="UniProtKB-KW"/>
</dbReference>
<dbReference type="GO" id="GO:0016020">
    <property type="term" value="C:membrane"/>
    <property type="evidence" value="ECO:0007669"/>
    <property type="project" value="UniProtKB-SubCell"/>
</dbReference>
<dbReference type="InterPro" id="IPR000008">
    <property type="entry name" value="C2_dom"/>
</dbReference>
<dbReference type="Proteomes" id="UP001168877">
    <property type="component" value="Unassembled WGS sequence"/>
</dbReference>
<evidence type="ECO:0000256" key="2">
    <source>
        <dbReference type="ARBA" id="ARBA00007923"/>
    </source>
</evidence>
<evidence type="ECO:0000256" key="10">
    <source>
        <dbReference type="SAM" id="Phobius"/>
    </source>
</evidence>
<keyword evidence="5" id="KW-0677">Repeat</keyword>
<dbReference type="SMART" id="SM00239">
    <property type="entry name" value="C2"/>
    <property type="match status" value="2"/>
</dbReference>
<dbReference type="Pfam" id="PF08372">
    <property type="entry name" value="PRT_C"/>
    <property type="match status" value="1"/>
</dbReference>
<reference evidence="12" key="1">
    <citation type="journal article" date="2022" name="Plant J.">
        <title>Strategies of tolerance reflected in two North American maple genomes.</title>
        <authorList>
            <person name="McEvoy S.L."/>
            <person name="Sezen U.U."/>
            <person name="Trouern-Trend A."/>
            <person name="McMahon S.M."/>
            <person name="Schaberg P.G."/>
            <person name="Yang J."/>
            <person name="Wegrzyn J.L."/>
            <person name="Swenson N.G."/>
        </authorList>
    </citation>
    <scope>NUCLEOTIDE SEQUENCE</scope>
    <source>
        <strain evidence="12">NS2018</strain>
    </source>
</reference>
<feature type="region of interest" description="Disordered" evidence="9">
    <location>
        <begin position="51"/>
        <end position="83"/>
    </location>
</feature>
<evidence type="ECO:0000259" key="11">
    <source>
        <dbReference type="PROSITE" id="PS50004"/>
    </source>
</evidence>
<protein>
    <recommendedName>
        <fullName evidence="11">C2 domain-containing protein</fullName>
    </recommendedName>
</protein>
<dbReference type="AlphaFoldDB" id="A0AA39S049"/>